<dbReference type="GO" id="GO:0005975">
    <property type="term" value="P:carbohydrate metabolic process"/>
    <property type="evidence" value="ECO:0007669"/>
    <property type="project" value="InterPro"/>
</dbReference>
<dbReference type="Pfam" id="PF21365">
    <property type="entry name" value="Glyco_hydro_31_3rd"/>
    <property type="match status" value="1"/>
</dbReference>
<evidence type="ECO:0000256" key="4">
    <source>
        <dbReference type="RuleBase" id="RU361185"/>
    </source>
</evidence>
<dbReference type="Pfam" id="PF13802">
    <property type="entry name" value="Gal_mutarotas_2"/>
    <property type="match status" value="1"/>
</dbReference>
<feature type="chain" id="PRO_5037335321" evidence="5">
    <location>
        <begin position="32"/>
        <end position="863"/>
    </location>
</feature>
<evidence type="ECO:0000259" key="9">
    <source>
        <dbReference type="Pfam" id="PF21365"/>
    </source>
</evidence>
<name>A0A926NEV1_9BACI</name>
<feature type="domain" description="Glycoside hydrolase family 31 TIM barrel" evidence="6">
    <location>
        <begin position="283"/>
        <end position="611"/>
    </location>
</feature>
<feature type="domain" description="Glycoside hydrolase family 31 N-terminal" evidence="7">
    <location>
        <begin position="74"/>
        <end position="238"/>
    </location>
</feature>
<dbReference type="CDD" id="cd06604">
    <property type="entry name" value="GH31_glucosidase_II_MalA"/>
    <property type="match status" value="1"/>
</dbReference>
<dbReference type="SUPFAM" id="SSF51445">
    <property type="entry name" value="(Trans)glycosidases"/>
    <property type="match status" value="1"/>
</dbReference>
<dbReference type="InterPro" id="IPR030458">
    <property type="entry name" value="Glyco_hydro_31_AS"/>
</dbReference>
<dbReference type="InterPro" id="IPR000322">
    <property type="entry name" value="Glyco_hydro_31_TIM"/>
</dbReference>
<dbReference type="EMBL" id="JACXAI010000026">
    <property type="protein sequence ID" value="MBD1382199.1"/>
    <property type="molecule type" value="Genomic_DNA"/>
</dbReference>
<dbReference type="Gene3D" id="2.60.40.1180">
    <property type="entry name" value="Golgi alpha-mannosidase II"/>
    <property type="match status" value="2"/>
</dbReference>
<gene>
    <name evidence="10" type="ORF">IC621_18425</name>
</gene>
<dbReference type="RefSeq" id="WP_191160152.1">
    <property type="nucleotide sequence ID" value="NZ_JACXAI010000026.1"/>
</dbReference>
<evidence type="ECO:0000313" key="11">
    <source>
        <dbReference type="Proteomes" id="UP000626844"/>
    </source>
</evidence>
<dbReference type="Proteomes" id="UP000626844">
    <property type="component" value="Unassembled WGS sequence"/>
</dbReference>
<dbReference type="Pfam" id="PF17137">
    <property type="entry name" value="DUF5110"/>
    <property type="match status" value="1"/>
</dbReference>
<dbReference type="SUPFAM" id="SSF74650">
    <property type="entry name" value="Galactose mutarotase-like"/>
    <property type="match status" value="1"/>
</dbReference>
<dbReference type="InterPro" id="IPR011013">
    <property type="entry name" value="Gal_mutarotase_sf_dom"/>
</dbReference>
<organism evidence="10 11">
    <name type="scientific">Metabacillus arenae</name>
    <dbReference type="NCBI Taxonomy" id="2771434"/>
    <lineage>
        <taxon>Bacteria</taxon>
        <taxon>Bacillati</taxon>
        <taxon>Bacillota</taxon>
        <taxon>Bacilli</taxon>
        <taxon>Bacillales</taxon>
        <taxon>Bacillaceae</taxon>
        <taxon>Metabacillus</taxon>
    </lineage>
</organism>
<dbReference type="GO" id="GO:0004553">
    <property type="term" value="F:hydrolase activity, hydrolyzing O-glycosyl compounds"/>
    <property type="evidence" value="ECO:0007669"/>
    <property type="project" value="InterPro"/>
</dbReference>
<dbReference type="PANTHER" id="PTHR22762:SF166">
    <property type="entry name" value="ALPHA-GLUCOSIDASE"/>
    <property type="match status" value="1"/>
</dbReference>
<sequence length="863" mass="99259">MFLSKKPINVLASLTLAATVAFTAAAPSALAVTQPEADTPLKKENLQKLSVQDVTKLKNGVKLDLGTHEAYIRLFDKDLAKVSVLEKGEKEFESPGVEKKANEWKTPRFSANGSTDKYTLKTSEITVEIKMEPFGVRFLDKKGNVINEDYLDKGTSGYEDGKPYVFKKTDEGEDFYGFGEQSGLDVNKRGDSIGLWNTDAYGYTKDTKYLYTAIPFFIGLKDEKAYGIFFDNTHRSYYEMASESDDYYYFYANGGKLTYYFTYGPEVGDVIDRYTELTGKMDVPAKWSLGLHQSKWGYTADEIVDVAKTYRDKKIPLDTMHFDIDYMDGYRVFTWNEQYKQALKKLESMPGFHSIAINDPAVKQDENYRHYQEGTKNDYWAKNADGTPFIGPVWPGDSAFPDFSKEEVRDWWAKNHDVLLNEGIDGIWNDMNEPAVFLDDERHSHTMPLDTYFGTEDNKIWHTEYHNLYGHDEADATYQAFKEQKPGTRPFVLTRDMYAGTQRYAALWTGDNVSNWEHLQMSLPMNMNIGMSGVSFVGNDIGGFASRPDPELFARWIEVGAFLPFARIHYDSDAKAEVKQGQEPWAFGPEVEKISKKYIEMRYQLLPYLYNEFKEAADSGKPVQQPLVYQFQEDEKTYDISDQYMFGDSMMLAPVVKQGQTSRDVYLPEGVNWTDYWTGKEYEGGQTINVEAKLDHLPIFVKKESIIPTREVQQYTDEKPLTNLVLDTYLDEEASYTFYEDDGKSEDYKQGKYNLTKFEVERKRNSIEFEQKRVERDYDESKLEQYTLKLNNVEKPSKVRAGRTKYEEVGSLEETQGKTNTFFYDEGAKTLYVSIPADEKKDVKISQGNLIHAEAKVNVKVNK</sequence>
<keyword evidence="11" id="KW-1185">Reference proteome</keyword>
<dbReference type="Gene3D" id="2.60.40.1760">
    <property type="entry name" value="glycosyl hydrolase (family 31)"/>
    <property type="match status" value="1"/>
</dbReference>
<feature type="domain" description="DUF5110" evidence="8">
    <location>
        <begin position="724"/>
        <end position="792"/>
    </location>
</feature>
<protein>
    <submittedName>
        <fullName evidence="10">Glycoside hydrolase family 31 protein</fullName>
    </submittedName>
</protein>
<dbReference type="InterPro" id="IPR017853">
    <property type="entry name" value="GH"/>
</dbReference>
<comment type="similarity">
    <text evidence="1 4">Belongs to the glycosyl hydrolase 31 family.</text>
</comment>
<dbReference type="InterPro" id="IPR025887">
    <property type="entry name" value="Glyco_hydro_31_N_dom"/>
</dbReference>
<dbReference type="InterPro" id="IPR048395">
    <property type="entry name" value="Glyco_hydro_31_C"/>
</dbReference>
<reference evidence="10" key="1">
    <citation type="submission" date="2020-09" db="EMBL/GenBank/DDBJ databases">
        <title>A novel bacterium of genus Bacillus, isolated from South China Sea.</title>
        <authorList>
            <person name="Huang H."/>
            <person name="Mo K."/>
            <person name="Hu Y."/>
        </authorList>
    </citation>
    <scope>NUCLEOTIDE SEQUENCE</scope>
    <source>
        <strain evidence="10">IB182487</strain>
    </source>
</reference>
<evidence type="ECO:0000256" key="3">
    <source>
        <dbReference type="ARBA" id="ARBA00023295"/>
    </source>
</evidence>
<dbReference type="GO" id="GO:0030246">
    <property type="term" value="F:carbohydrate binding"/>
    <property type="evidence" value="ECO:0007669"/>
    <property type="project" value="InterPro"/>
</dbReference>
<feature type="domain" description="Glycosyl hydrolase family 31 C-terminal" evidence="9">
    <location>
        <begin position="620"/>
        <end position="707"/>
    </location>
</feature>
<comment type="caution">
    <text evidence="10">The sequence shown here is derived from an EMBL/GenBank/DDBJ whole genome shotgun (WGS) entry which is preliminary data.</text>
</comment>
<evidence type="ECO:0000313" key="10">
    <source>
        <dbReference type="EMBL" id="MBD1382199.1"/>
    </source>
</evidence>
<keyword evidence="5" id="KW-0732">Signal</keyword>
<proteinExistence type="inferred from homology"/>
<evidence type="ECO:0000256" key="1">
    <source>
        <dbReference type="ARBA" id="ARBA00007806"/>
    </source>
</evidence>
<keyword evidence="2 4" id="KW-0378">Hydrolase</keyword>
<evidence type="ECO:0000259" key="8">
    <source>
        <dbReference type="Pfam" id="PF17137"/>
    </source>
</evidence>
<dbReference type="SUPFAM" id="SSF51011">
    <property type="entry name" value="Glycosyl hydrolase domain"/>
    <property type="match status" value="1"/>
</dbReference>
<dbReference type="Pfam" id="PF01055">
    <property type="entry name" value="Glyco_hydro_31_2nd"/>
    <property type="match status" value="1"/>
</dbReference>
<dbReference type="PANTHER" id="PTHR22762">
    <property type="entry name" value="ALPHA-GLUCOSIDASE"/>
    <property type="match status" value="1"/>
</dbReference>
<dbReference type="InterPro" id="IPR013780">
    <property type="entry name" value="Glyco_hydro_b"/>
</dbReference>
<evidence type="ECO:0000259" key="6">
    <source>
        <dbReference type="Pfam" id="PF01055"/>
    </source>
</evidence>
<dbReference type="InterPro" id="IPR033403">
    <property type="entry name" value="DUF5110"/>
</dbReference>
<dbReference type="CDD" id="cd14752">
    <property type="entry name" value="GH31_N"/>
    <property type="match status" value="1"/>
</dbReference>
<dbReference type="AlphaFoldDB" id="A0A926NEV1"/>
<evidence type="ECO:0000259" key="7">
    <source>
        <dbReference type="Pfam" id="PF13802"/>
    </source>
</evidence>
<evidence type="ECO:0000256" key="5">
    <source>
        <dbReference type="SAM" id="SignalP"/>
    </source>
</evidence>
<dbReference type="Gene3D" id="3.20.20.80">
    <property type="entry name" value="Glycosidases"/>
    <property type="match status" value="1"/>
</dbReference>
<feature type="signal peptide" evidence="5">
    <location>
        <begin position="1"/>
        <end position="31"/>
    </location>
</feature>
<evidence type="ECO:0000256" key="2">
    <source>
        <dbReference type="ARBA" id="ARBA00022801"/>
    </source>
</evidence>
<keyword evidence="3 4" id="KW-0326">Glycosidase</keyword>
<accession>A0A926NEV1</accession>
<dbReference type="PROSITE" id="PS00129">
    <property type="entry name" value="GLYCOSYL_HYDROL_F31_1"/>
    <property type="match status" value="1"/>
</dbReference>